<evidence type="ECO:0000259" key="8">
    <source>
        <dbReference type="Pfam" id="PF12051"/>
    </source>
</evidence>
<evidence type="ECO:0000256" key="4">
    <source>
        <dbReference type="ARBA" id="ARBA00022692"/>
    </source>
</evidence>
<dbReference type="AlphaFoldDB" id="A0AB39P478"/>
<dbReference type="RefSeq" id="WP_369231349.1">
    <property type="nucleotide sequence ID" value="NZ_CP163435.1"/>
</dbReference>
<dbReference type="PANTHER" id="PTHR43077">
    <property type="entry name" value="TRANSPORT PERMEASE YVFS-RELATED"/>
    <property type="match status" value="1"/>
</dbReference>
<protein>
    <submittedName>
        <fullName evidence="9">YhgE/Pip domain-containing protein</fullName>
    </submittedName>
</protein>
<sequence>MTQTSDPAPPNPPPAFRQVMAVLRNPRVWATPAVLLTLLALLLPLFYMGGVLNPRGSLHEMRIGLVNSDRGATVGGERQNFGRQIATSIKKAGDQGDKIDWRPFDRAEAQRQLESGKLYGALVIPEGFTATTARLADPRTKNPARPTMTVLTNPSMGSLGSSLAQQTSQKAAQQASVELGKSLTSQLRGSGTAISGPLRLVLADPVAVTVQQGHPIGDHSGLGLSALYYTLLLILAGFLGANIISNGVDVALGYVDNEIGPWMVRHPVVVISRTRTLAVKCVMSVVLAAVTSSVIMAATVGILNMDAAHLPMLWVFSFCATAAVGLGVQAINAAFGGIGQLVSMFVFIVMGIPSSGATIPLVAVPPFFRALAIFEPMRQLTDGVRSILYFDARLDAGLGRAWVMTAIGIAVALLFGFAMTRYYDRKGHRRVVPDLA</sequence>
<evidence type="ECO:0000256" key="1">
    <source>
        <dbReference type="ARBA" id="ARBA00004651"/>
    </source>
</evidence>
<feature type="transmembrane region" description="Helical" evidence="7">
    <location>
        <begin position="29"/>
        <end position="52"/>
    </location>
</feature>
<keyword evidence="4 7" id="KW-0812">Transmembrane</keyword>
<reference evidence="9" key="1">
    <citation type="submission" date="2024-07" db="EMBL/GenBank/DDBJ databases">
        <authorList>
            <person name="Yu S.T."/>
        </authorList>
    </citation>
    <scope>NUCLEOTIDE SEQUENCE</scope>
    <source>
        <strain evidence="9">R21</strain>
    </source>
</reference>
<evidence type="ECO:0000313" key="9">
    <source>
        <dbReference type="EMBL" id="XDQ24576.1"/>
    </source>
</evidence>
<dbReference type="Gene3D" id="3.40.1710.10">
    <property type="entry name" value="abc type-2 transporter like domain"/>
    <property type="match status" value="1"/>
</dbReference>
<comment type="similarity">
    <text evidence="2">Belongs to the ABC-2 integral membrane protein family.</text>
</comment>
<feature type="transmembrane region" description="Helical" evidence="7">
    <location>
        <begin position="314"/>
        <end position="335"/>
    </location>
</feature>
<keyword evidence="5 7" id="KW-1133">Transmembrane helix</keyword>
<evidence type="ECO:0000256" key="5">
    <source>
        <dbReference type="ARBA" id="ARBA00022989"/>
    </source>
</evidence>
<evidence type="ECO:0000256" key="3">
    <source>
        <dbReference type="ARBA" id="ARBA00022475"/>
    </source>
</evidence>
<evidence type="ECO:0000256" key="6">
    <source>
        <dbReference type="ARBA" id="ARBA00023136"/>
    </source>
</evidence>
<evidence type="ECO:0000256" key="2">
    <source>
        <dbReference type="ARBA" id="ARBA00007783"/>
    </source>
</evidence>
<evidence type="ECO:0000256" key="7">
    <source>
        <dbReference type="SAM" id="Phobius"/>
    </source>
</evidence>
<gene>
    <name evidence="9" type="ORF">AB5J56_07750</name>
</gene>
<feature type="transmembrane region" description="Helical" evidence="7">
    <location>
        <begin position="342"/>
        <end position="368"/>
    </location>
</feature>
<proteinExistence type="inferred from homology"/>
<dbReference type="InterPro" id="IPR022703">
    <property type="entry name" value="DUF3533"/>
</dbReference>
<accession>A0AB39P478</accession>
<feature type="domain" description="DUF3533" evidence="8">
    <location>
        <begin position="34"/>
        <end position="404"/>
    </location>
</feature>
<dbReference type="Pfam" id="PF12051">
    <property type="entry name" value="DUF3533"/>
    <property type="match status" value="1"/>
</dbReference>
<comment type="subcellular location">
    <subcellularLocation>
        <location evidence="1">Cell membrane</location>
        <topology evidence="1">Multi-pass membrane protein</topology>
    </subcellularLocation>
</comment>
<feature type="transmembrane region" description="Helical" evidence="7">
    <location>
        <begin position="401"/>
        <end position="420"/>
    </location>
</feature>
<keyword evidence="3" id="KW-1003">Cell membrane</keyword>
<dbReference type="EMBL" id="CP163435">
    <property type="protein sequence ID" value="XDQ24576.1"/>
    <property type="molecule type" value="Genomic_DNA"/>
</dbReference>
<dbReference type="PANTHER" id="PTHR43077:SF8">
    <property type="entry name" value="DOXORUBICIN RESISTANCE ABC TRANSPORTER PERMEASE PROTEIN DRRB"/>
    <property type="match status" value="1"/>
</dbReference>
<keyword evidence="6 7" id="KW-0472">Membrane</keyword>
<feature type="transmembrane region" description="Helical" evidence="7">
    <location>
        <begin position="281"/>
        <end position="302"/>
    </location>
</feature>
<organism evidence="9">
    <name type="scientific">Streptomyces sp. R21</name>
    <dbReference type="NCBI Taxonomy" id="3238627"/>
    <lineage>
        <taxon>Bacteria</taxon>
        <taxon>Bacillati</taxon>
        <taxon>Actinomycetota</taxon>
        <taxon>Actinomycetes</taxon>
        <taxon>Kitasatosporales</taxon>
        <taxon>Streptomycetaceae</taxon>
        <taxon>Streptomyces</taxon>
    </lineage>
</organism>
<name>A0AB39P478_9ACTN</name>
<dbReference type="GO" id="GO:0005886">
    <property type="term" value="C:plasma membrane"/>
    <property type="evidence" value="ECO:0007669"/>
    <property type="project" value="UniProtKB-SubCell"/>
</dbReference>
<dbReference type="InterPro" id="IPR051328">
    <property type="entry name" value="T7SS_ABC-Transporter"/>
</dbReference>